<comment type="caution">
    <text evidence="1">The sequence shown here is derived from an EMBL/GenBank/DDBJ whole genome shotgun (WGS) entry which is preliminary data.</text>
</comment>
<accession>A0A2I1CQV6</accession>
<gene>
    <name evidence="1" type="ORF">P168DRAFT_78237</name>
</gene>
<evidence type="ECO:0000313" key="2">
    <source>
        <dbReference type="Proteomes" id="UP000234254"/>
    </source>
</evidence>
<name>A0A2I1CQV6_ASPC2</name>
<protein>
    <submittedName>
        <fullName evidence="1">Uncharacterized protein</fullName>
    </submittedName>
</protein>
<proteinExistence type="predicted"/>
<keyword evidence="2" id="KW-1185">Reference proteome</keyword>
<dbReference type="EMBL" id="MSFM01000016">
    <property type="protein sequence ID" value="PKY00010.1"/>
    <property type="molecule type" value="Genomic_DNA"/>
</dbReference>
<dbReference type="RefSeq" id="XP_024688604.1">
    <property type="nucleotide sequence ID" value="XM_024842143.1"/>
</dbReference>
<dbReference type="VEuPathDB" id="FungiDB:P168DRAFT_78237"/>
<dbReference type="Proteomes" id="UP000234254">
    <property type="component" value="Unassembled WGS sequence"/>
</dbReference>
<dbReference type="GeneID" id="36549672"/>
<evidence type="ECO:0000313" key="1">
    <source>
        <dbReference type="EMBL" id="PKY00010.1"/>
    </source>
</evidence>
<reference evidence="1" key="1">
    <citation type="submission" date="2016-12" db="EMBL/GenBank/DDBJ databases">
        <title>The genomes of Aspergillus section Nigri reveals drivers in fungal speciation.</title>
        <authorList>
            <consortium name="DOE Joint Genome Institute"/>
            <person name="Vesth T.C."/>
            <person name="Nybo J."/>
            <person name="Theobald S."/>
            <person name="Brandl J."/>
            <person name="Frisvad J.C."/>
            <person name="Nielsen K.F."/>
            <person name="Lyhne E.K."/>
            <person name="Kogle M.E."/>
            <person name="Kuo A."/>
            <person name="Riley R."/>
            <person name="Clum A."/>
            <person name="Nolan M."/>
            <person name="Lipzen A."/>
            <person name="Salamov A."/>
            <person name="Henrissat B."/>
            <person name="Wiebenga A."/>
            <person name="De vries R.P."/>
            <person name="Grigoriev I.V."/>
            <person name="Mortensen U.H."/>
            <person name="Andersen M.R."/>
            <person name="Baker S.E."/>
        </authorList>
    </citation>
    <scope>NUCLEOTIDE SEQUENCE</scope>
    <source>
        <strain evidence="1">IBT 28561</strain>
    </source>
</reference>
<sequence>MFDLQKLIIDIFVQHPLLITATRGKDEYDKKAKNAPWPEDNAKYYLRHAVIGSCAETFNTNSPFGMPASIYCFCSCFMSIDQGPNLKSPWNCAKVPTTWKILERSWIPYYLSSDRGMGKPKSNRGKVTPTASRAHAYSSSCVSQFNGPKSPFTRSIQGLE</sequence>
<dbReference type="AlphaFoldDB" id="A0A2I1CQV6"/>
<organism evidence="1 2">
    <name type="scientific">Aspergillus campestris (strain IBT 28561)</name>
    <dbReference type="NCBI Taxonomy" id="1392248"/>
    <lineage>
        <taxon>Eukaryota</taxon>
        <taxon>Fungi</taxon>
        <taxon>Dikarya</taxon>
        <taxon>Ascomycota</taxon>
        <taxon>Pezizomycotina</taxon>
        <taxon>Eurotiomycetes</taxon>
        <taxon>Eurotiomycetidae</taxon>
        <taxon>Eurotiales</taxon>
        <taxon>Aspergillaceae</taxon>
        <taxon>Aspergillus</taxon>
        <taxon>Aspergillus subgen. Circumdati</taxon>
    </lineage>
</organism>